<gene>
    <name evidence="5" type="ORF">DXA22_02615</name>
</gene>
<evidence type="ECO:0000313" key="5">
    <source>
        <dbReference type="EMBL" id="RGY77704.1"/>
    </source>
</evidence>
<keyword evidence="2" id="KW-0238">DNA-binding</keyword>
<dbReference type="InterPro" id="IPR028978">
    <property type="entry name" value="Chorismate_lyase_/UTRA_dom_sf"/>
</dbReference>
<dbReference type="GO" id="GO:0045892">
    <property type="term" value="P:negative regulation of DNA-templated transcription"/>
    <property type="evidence" value="ECO:0007669"/>
    <property type="project" value="TreeGrafter"/>
</dbReference>
<dbReference type="InterPro" id="IPR036390">
    <property type="entry name" value="WH_DNA-bd_sf"/>
</dbReference>
<dbReference type="Gene3D" id="1.10.10.10">
    <property type="entry name" value="Winged helix-like DNA-binding domain superfamily/Winged helix DNA-binding domain"/>
    <property type="match status" value="1"/>
</dbReference>
<dbReference type="InterPro" id="IPR011663">
    <property type="entry name" value="UTRA"/>
</dbReference>
<evidence type="ECO:0000256" key="1">
    <source>
        <dbReference type="ARBA" id="ARBA00023015"/>
    </source>
</evidence>
<dbReference type="Pfam" id="PF00392">
    <property type="entry name" value="GntR"/>
    <property type="match status" value="1"/>
</dbReference>
<dbReference type="EMBL" id="QSDK01000002">
    <property type="protein sequence ID" value="RGY77704.1"/>
    <property type="molecule type" value="Genomic_DNA"/>
</dbReference>
<dbReference type="InterPro" id="IPR000524">
    <property type="entry name" value="Tscrpt_reg_HTH_GntR"/>
</dbReference>
<evidence type="ECO:0000256" key="3">
    <source>
        <dbReference type="ARBA" id="ARBA00023163"/>
    </source>
</evidence>
<dbReference type="Proteomes" id="UP000284163">
    <property type="component" value="Unassembled WGS sequence"/>
</dbReference>
<dbReference type="GO" id="GO:0003677">
    <property type="term" value="F:DNA binding"/>
    <property type="evidence" value="ECO:0007669"/>
    <property type="project" value="UniProtKB-KW"/>
</dbReference>
<dbReference type="Gene3D" id="3.40.1410.10">
    <property type="entry name" value="Chorismate lyase-like"/>
    <property type="match status" value="1"/>
</dbReference>
<dbReference type="SMART" id="SM00866">
    <property type="entry name" value="UTRA"/>
    <property type="match status" value="1"/>
</dbReference>
<dbReference type="GO" id="GO:0003700">
    <property type="term" value="F:DNA-binding transcription factor activity"/>
    <property type="evidence" value="ECO:0007669"/>
    <property type="project" value="InterPro"/>
</dbReference>
<dbReference type="PROSITE" id="PS50949">
    <property type="entry name" value="HTH_GNTR"/>
    <property type="match status" value="1"/>
</dbReference>
<dbReference type="InterPro" id="IPR050679">
    <property type="entry name" value="Bact_HTH_transcr_reg"/>
</dbReference>
<dbReference type="SMART" id="SM00345">
    <property type="entry name" value="HTH_GNTR"/>
    <property type="match status" value="1"/>
</dbReference>
<sequence>MEDHTGIRRTRSATSELVYRIRARIREQELLPGEKLGSERALADSLGVSRSDLRNALTVLESDHEIIRKIGRAGGIVISDGRLERNINTVESLPTIARRQGMRVSSKVLQAVIAPASVSDVRLLRLPGEHPMIYDITRLPGEHPMIYDITRLRYIENRPLSLERSHLPAYLFPLFLTRDLTTPFYTMFERDYGVYPCNVDETLESVVGDEQENELLQIEAGTPLMRIHRIAYASDGCPFERATDVYIADRMRFTMHHSGYVRLSATSTQNMMK</sequence>
<comment type="caution">
    <text evidence="5">The sequence shown here is derived from an EMBL/GenBank/DDBJ whole genome shotgun (WGS) entry which is preliminary data.</text>
</comment>
<protein>
    <submittedName>
        <fullName evidence="5">GntR family transcriptional regulator</fullName>
    </submittedName>
</protein>
<feature type="domain" description="HTH gntR-type" evidence="4">
    <location>
        <begin position="11"/>
        <end position="80"/>
    </location>
</feature>
<evidence type="ECO:0000259" key="4">
    <source>
        <dbReference type="PROSITE" id="PS50949"/>
    </source>
</evidence>
<organism evidence="5 6">
    <name type="scientific">Bifidobacterium pseudocatenulatum</name>
    <dbReference type="NCBI Taxonomy" id="28026"/>
    <lineage>
        <taxon>Bacteria</taxon>
        <taxon>Bacillati</taxon>
        <taxon>Actinomycetota</taxon>
        <taxon>Actinomycetes</taxon>
        <taxon>Bifidobacteriales</taxon>
        <taxon>Bifidobacteriaceae</taxon>
        <taxon>Bifidobacterium</taxon>
    </lineage>
</organism>
<proteinExistence type="predicted"/>
<dbReference type="Pfam" id="PF07702">
    <property type="entry name" value="UTRA"/>
    <property type="match status" value="1"/>
</dbReference>
<keyword evidence="3" id="KW-0804">Transcription</keyword>
<dbReference type="SUPFAM" id="SSF46785">
    <property type="entry name" value="Winged helix' DNA-binding domain"/>
    <property type="match status" value="1"/>
</dbReference>
<reference evidence="5 6" key="1">
    <citation type="submission" date="2018-08" db="EMBL/GenBank/DDBJ databases">
        <title>A genome reference for cultivated species of the human gut microbiota.</title>
        <authorList>
            <person name="Zou Y."/>
            <person name="Xue W."/>
            <person name="Luo G."/>
        </authorList>
    </citation>
    <scope>NUCLEOTIDE SEQUENCE [LARGE SCALE GENOMIC DNA]</scope>
    <source>
        <strain evidence="5 6">CF01-1</strain>
    </source>
</reference>
<dbReference type="InterPro" id="IPR036388">
    <property type="entry name" value="WH-like_DNA-bd_sf"/>
</dbReference>
<dbReference type="SUPFAM" id="SSF64288">
    <property type="entry name" value="Chorismate lyase-like"/>
    <property type="match status" value="1"/>
</dbReference>
<keyword evidence="1" id="KW-0805">Transcription regulation</keyword>
<dbReference type="AlphaFoldDB" id="A0A413KDW5"/>
<dbReference type="PANTHER" id="PTHR44846:SF1">
    <property type="entry name" value="MANNOSYL-D-GLYCERATE TRANSPORT_METABOLISM SYSTEM REPRESSOR MNGR-RELATED"/>
    <property type="match status" value="1"/>
</dbReference>
<name>A0A413KDW5_BIFPS</name>
<accession>A0A413KDW5</accession>
<evidence type="ECO:0000256" key="2">
    <source>
        <dbReference type="ARBA" id="ARBA00023125"/>
    </source>
</evidence>
<dbReference type="PANTHER" id="PTHR44846">
    <property type="entry name" value="MANNOSYL-D-GLYCERATE TRANSPORT/METABOLISM SYSTEM REPRESSOR MNGR-RELATED"/>
    <property type="match status" value="1"/>
</dbReference>
<evidence type="ECO:0000313" key="6">
    <source>
        <dbReference type="Proteomes" id="UP000284163"/>
    </source>
</evidence>